<dbReference type="AlphaFoldDB" id="A0A1I1U499"/>
<dbReference type="EMBL" id="FOLO01000081">
    <property type="protein sequence ID" value="SFD65666.1"/>
    <property type="molecule type" value="Genomic_DNA"/>
</dbReference>
<reference evidence="1 2" key="1">
    <citation type="submission" date="2016-10" db="EMBL/GenBank/DDBJ databases">
        <authorList>
            <person name="de Groot N.N."/>
        </authorList>
    </citation>
    <scope>NUCLEOTIDE SEQUENCE [LARGE SCALE GENOMIC DNA]</scope>
    <source>
        <strain evidence="1 2">DSM 6059</strain>
    </source>
</reference>
<accession>A0A1I1U499</accession>
<evidence type="ECO:0000313" key="2">
    <source>
        <dbReference type="Proteomes" id="UP000198862"/>
    </source>
</evidence>
<organism evidence="1 2">
    <name type="scientific">Pseudoalteromonas denitrificans DSM 6059</name>
    <dbReference type="NCBI Taxonomy" id="1123010"/>
    <lineage>
        <taxon>Bacteria</taxon>
        <taxon>Pseudomonadati</taxon>
        <taxon>Pseudomonadota</taxon>
        <taxon>Gammaproteobacteria</taxon>
        <taxon>Alteromonadales</taxon>
        <taxon>Pseudoalteromonadaceae</taxon>
        <taxon>Pseudoalteromonas</taxon>
    </lineage>
</organism>
<evidence type="ECO:0000313" key="1">
    <source>
        <dbReference type="EMBL" id="SFD65666.1"/>
    </source>
</evidence>
<keyword evidence="2" id="KW-1185">Reference proteome</keyword>
<dbReference type="Proteomes" id="UP000198862">
    <property type="component" value="Unassembled WGS sequence"/>
</dbReference>
<protein>
    <submittedName>
        <fullName evidence="1">Uncharacterized protein</fullName>
    </submittedName>
</protein>
<sequence length="39" mass="4801">MFPFSFVIVAIWGYFKVDNMPNEDHENLYFYICKHELEL</sequence>
<gene>
    <name evidence="1" type="ORF">SAMN02745724_05108</name>
</gene>
<proteinExistence type="predicted"/>
<name>A0A1I1U499_9GAMM</name>